<keyword evidence="2" id="KW-0547">Nucleotide-binding</keyword>
<feature type="transmembrane region" description="Helical" evidence="1">
    <location>
        <begin position="130"/>
        <end position="155"/>
    </location>
</feature>
<reference evidence="3" key="1">
    <citation type="submission" date="2018-08" db="EMBL/GenBank/DDBJ databases">
        <authorList>
            <person name="Chevrot R."/>
        </authorList>
    </citation>
    <scope>NUCLEOTIDE SEQUENCE [LARGE SCALE GENOMIC DNA]</scope>
</reference>
<sequence length="206" mass="22612">MKMGNGTTAMNESRFSLRSLTLADWVLMALLAAANGVMTTGLSWVNKLLHSVGGPMLTSTIVGLYMIYGLLAIYVIRKPGAALVTYSLGACVQILMGSAYGAWSCIAAALCYAVVIEPLFYVFRYRQYNWFTMLFVGTAAVPLWFVVSAFMFGYIHYEMWVLIATLIIRCISGMLLCGALTKIIGDRIASTRAIRPFALGRESRGQ</sequence>
<proteinExistence type="predicted"/>
<name>A0A383RK96_PAEAL</name>
<evidence type="ECO:0000313" key="3">
    <source>
        <dbReference type="Proteomes" id="UP000304148"/>
    </source>
</evidence>
<dbReference type="AlphaFoldDB" id="A0A383RK96"/>
<protein>
    <submittedName>
        <fullName evidence="2">ABC transporter ATP-binding protein</fullName>
    </submittedName>
</protein>
<feature type="transmembrane region" description="Helical" evidence="1">
    <location>
        <begin position="83"/>
        <end position="100"/>
    </location>
</feature>
<organism evidence="2 3">
    <name type="scientific">Paenibacillus alvei</name>
    <name type="common">Bacillus alvei</name>
    <dbReference type="NCBI Taxonomy" id="44250"/>
    <lineage>
        <taxon>Bacteria</taxon>
        <taxon>Bacillati</taxon>
        <taxon>Bacillota</taxon>
        <taxon>Bacilli</taxon>
        <taxon>Bacillales</taxon>
        <taxon>Paenibacillaceae</taxon>
        <taxon>Paenibacillus</taxon>
    </lineage>
</organism>
<evidence type="ECO:0000256" key="1">
    <source>
        <dbReference type="SAM" id="Phobius"/>
    </source>
</evidence>
<dbReference type="Proteomes" id="UP000304148">
    <property type="component" value="Chromosome"/>
</dbReference>
<feature type="transmembrane region" description="Helical" evidence="1">
    <location>
        <begin position="52"/>
        <end position="76"/>
    </location>
</feature>
<keyword evidence="1" id="KW-0472">Membrane</keyword>
<keyword evidence="1" id="KW-0812">Transmembrane</keyword>
<feature type="transmembrane region" description="Helical" evidence="1">
    <location>
        <begin position="106"/>
        <end position="123"/>
    </location>
</feature>
<dbReference type="RefSeq" id="WP_232055762.1">
    <property type="nucleotide sequence ID" value="NZ_LS992241.1"/>
</dbReference>
<keyword evidence="1" id="KW-1133">Transmembrane helix</keyword>
<feature type="transmembrane region" description="Helical" evidence="1">
    <location>
        <begin position="161"/>
        <end position="185"/>
    </location>
</feature>
<dbReference type="Pfam" id="PF09819">
    <property type="entry name" value="ABC_cobalt"/>
    <property type="match status" value="1"/>
</dbReference>
<evidence type="ECO:0000313" key="2">
    <source>
        <dbReference type="EMBL" id="SYX87445.1"/>
    </source>
</evidence>
<dbReference type="EMBL" id="LS992241">
    <property type="protein sequence ID" value="SYX87445.1"/>
    <property type="molecule type" value="Genomic_DNA"/>
</dbReference>
<keyword evidence="2" id="KW-0067">ATP-binding</keyword>
<dbReference type="GO" id="GO:0005524">
    <property type="term" value="F:ATP binding"/>
    <property type="evidence" value="ECO:0007669"/>
    <property type="project" value="UniProtKB-KW"/>
</dbReference>
<dbReference type="InterPro" id="IPR017195">
    <property type="entry name" value="ABC_thiamin-permease_prd"/>
</dbReference>
<gene>
    <name evidence="2" type="ORF">PBLR_15875</name>
</gene>
<accession>A0A383RK96</accession>